<dbReference type="Pfam" id="PF00005">
    <property type="entry name" value="ABC_tran"/>
    <property type="match status" value="1"/>
</dbReference>
<keyword evidence="7" id="KW-1185">Reference proteome</keyword>
<evidence type="ECO:0000313" key="7">
    <source>
        <dbReference type="Proteomes" id="UP000318571"/>
    </source>
</evidence>
<dbReference type="GO" id="GO:0042626">
    <property type="term" value="F:ATPase-coupled transmembrane transporter activity"/>
    <property type="evidence" value="ECO:0007669"/>
    <property type="project" value="TreeGrafter"/>
</dbReference>
<comment type="caution">
    <text evidence="6">The sequence shown here is derived from an EMBL/GenBank/DDBJ whole genome shotgun (WGS) entry which is preliminary data.</text>
</comment>
<dbReference type="PANTHER" id="PTHR24223:SF443">
    <property type="entry name" value="MULTIDRUG-RESISTANCE LIKE PROTEIN 1, ISOFORM I"/>
    <property type="match status" value="1"/>
</dbReference>
<gene>
    <name evidence="6" type="ORF">TCAL_12488</name>
</gene>
<dbReference type="OMA" id="LYTKRKX"/>
<dbReference type="STRING" id="6832.A0A553P7I7"/>
<accession>A0A553P7I7</accession>
<keyword evidence="2" id="KW-0677">Repeat</keyword>
<dbReference type="AlphaFoldDB" id="A0A553P7I7"/>
<dbReference type="GO" id="GO:0005524">
    <property type="term" value="F:ATP binding"/>
    <property type="evidence" value="ECO:0007669"/>
    <property type="project" value="UniProtKB-KW"/>
</dbReference>
<dbReference type="InterPro" id="IPR027417">
    <property type="entry name" value="P-loop_NTPase"/>
</dbReference>
<dbReference type="FunFam" id="3.40.50.300:FF:003475">
    <property type="entry name" value="Predicted protein"/>
    <property type="match status" value="1"/>
</dbReference>
<proteinExistence type="predicted"/>
<name>A0A553P7I7_TIGCA</name>
<dbReference type="Gene3D" id="3.40.50.300">
    <property type="entry name" value="P-loop containing nucleotide triphosphate hydrolases"/>
    <property type="match status" value="1"/>
</dbReference>
<reference evidence="6 7" key="1">
    <citation type="journal article" date="2018" name="Nat. Ecol. Evol.">
        <title>Genomic signatures of mitonuclear coevolution across populations of Tigriopus californicus.</title>
        <authorList>
            <person name="Barreto F.S."/>
            <person name="Watson E.T."/>
            <person name="Lima T.G."/>
            <person name="Willett C.S."/>
            <person name="Edmands S."/>
            <person name="Li W."/>
            <person name="Burton R.S."/>
        </authorList>
    </citation>
    <scope>NUCLEOTIDE SEQUENCE [LARGE SCALE GENOMIC DNA]</scope>
    <source>
        <strain evidence="6 7">San Diego</strain>
    </source>
</reference>
<dbReference type="PANTHER" id="PTHR24223">
    <property type="entry name" value="ATP-BINDING CASSETTE SUB-FAMILY C"/>
    <property type="match status" value="1"/>
</dbReference>
<keyword evidence="4" id="KW-0067">ATP-binding</keyword>
<dbReference type="InterPro" id="IPR003439">
    <property type="entry name" value="ABC_transporter-like_ATP-bd"/>
</dbReference>
<evidence type="ECO:0000256" key="3">
    <source>
        <dbReference type="ARBA" id="ARBA00022741"/>
    </source>
</evidence>
<dbReference type="SUPFAM" id="SSF52540">
    <property type="entry name" value="P-loop containing nucleoside triphosphate hydrolases"/>
    <property type="match status" value="1"/>
</dbReference>
<dbReference type="GO" id="GO:0016020">
    <property type="term" value="C:membrane"/>
    <property type="evidence" value="ECO:0007669"/>
    <property type="project" value="TreeGrafter"/>
</dbReference>
<evidence type="ECO:0000313" key="6">
    <source>
        <dbReference type="EMBL" id="TRY73644.1"/>
    </source>
</evidence>
<evidence type="ECO:0000256" key="1">
    <source>
        <dbReference type="ARBA" id="ARBA00004127"/>
    </source>
</evidence>
<evidence type="ECO:0000256" key="4">
    <source>
        <dbReference type="ARBA" id="ARBA00022840"/>
    </source>
</evidence>
<comment type="subcellular location">
    <subcellularLocation>
        <location evidence="1">Endomembrane system</location>
        <topology evidence="1">Multi-pass membrane protein</topology>
    </subcellularLocation>
</comment>
<dbReference type="Proteomes" id="UP000318571">
    <property type="component" value="Chromosome 3"/>
</dbReference>
<feature type="domain" description="ABC transporter" evidence="5">
    <location>
        <begin position="42"/>
        <end position="85"/>
    </location>
</feature>
<organism evidence="6 7">
    <name type="scientific">Tigriopus californicus</name>
    <name type="common">Marine copepod</name>
    <dbReference type="NCBI Taxonomy" id="6832"/>
    <lineage>
        <taxon>Eukaryota</taxon>
        <taxon>Metazoa</taxon>
        <taxon>Ecdysozoa</taxon>
        <taxon>Arthropoda</taxon>
        <taxon>Crustacea</taxon>
        <taxon>Multicrustacea</taxon>
        <taxon>Hexanauplia</taxon>
        <taxon>Copepoda</taxon>
        <taxon>Harpacticoida</taxon>
        <taxon>Harpacticidae</taxon>
        <taxon>Tigriopus</taxon>
    </lineage>
</organism>
<sequence length="159" mass="17777">PQDPVLFSGSLRINLDPFGVHSDGEIWDVLELAHLRTFVSSLEDGLEHPVSEGGENLSVGQRQLICLARALLRKTKVLILDEATAAVDLETDDLIQSTIRKEFKGCTVLTIAHRLNTIMDYDRIMVLDKGRIEEFDEPKALLGNQKSIFYSMARDANLV</sequence>
<dbReference type="GO" id="GO:0016887">
    <property type="term" value="F:ATP hydrolysis activity"/>
    <property type="evidence" value="ECO:0007669"/>
    <property type="project" value="InterPro"/>
</dbReference>
<dbReference type="GO" id="GO:0012505">
    <property type="term" value="C:endomembrane system"/>
    <property type="evidence" value="ECO:0007669"/>
    <property type="project" value="UniProtKB-SubCell"/>
</dbReference>
<protein>
    <recommendedName>
        <fullName evidence="5">ABC transporter domain-containing protein</fullName>
    </recommendedName>
</protein>
<dbReference type="InterPro" id="IPR050173">
    <property type="entry name" value="ABC_transporter_C-like"/>
</dbReference>
<evidence type="ECO:0000259" key="5">
    <source>
        <dbReference type="Pfam" id="PF00005"/>
    </source>
</evidence>
<feature type="non-terminal residue" evidence="6">
    <location>
        <position position="1"/>
    </location>
</feature>
<dbReference type="EMBL" id="VCGU01000007">
    <property type="protein sequence ID" value="TRY73644.1"/>
    <property type="molecule type" value="Genomic_DNA"/>
</dbReference>
<evidence type="ECO:0000256" key="2">
    <source>
        <dbReference type="ARBA" id="ARBA00022737"/>
    </source>
</evidence>
<keyword evidence="3" id="KW-0547">Nucleotide-binding</keyword>